<keyword evidence="7 12" id="KW-0220">Diaminopimelate biosynthesis</keyword>
<comment type="pathway">
    <text evidence="2 12">Amino-acid biosynthesis; L-lysine biosynthesis via DAP pathway; (S)-tetrahydrodipicolinate from L-aspartate: step 3/4.</text>
</comment>
<dbReference type="PROSITE" id="PS00666">
    <property type="entry name" value="DHDPS_2"/>
    <property type="match status" value="1"/>
</dbReference>
<dbReference type="PRINTS" id="PR00146">
    <property type="entry name" value="DHPICSNTHASE"/>
</dbReference>
<evidence type="ECO:0000256" key="12">
    <source>
        <dbReference type="HAMAP-Rule" id="MF_00418"/>
    </source>
</evidence>
<feature type="active site" description="Proton donor/acceptor" evidence="12 14">
    <location>
        <position position="132"/>
    </location>
</feature>
<feature type="site" description="Part of a proton relay during catalysis" evidence="12">
    <location>
        <position position="106"/>
    </location>
</feature>
<evidence type="ECO:0000256" key="1">
    <source>
        <dbReference type="ARBA" id="ARBA00003294"/>
    </source>
</evidence>
<feature type="site" description="Part of a proton relay during catalysis" evidence="12">
    <location>
        <position position="43"/>
    </location>
</feature>
<evidence type="ECO:0000256" key="14">
    <source>
        <dbReference type="PIRSR" id="PIRSR001365-1"/>
    </source>
</evidence>
<dbReference type="HAMAP" id="MF_00418">
    <property type="entry name" value="DapA"/>
    <property type="match status" value="1"/>
</dbReference>
<dbReference type="EMBL" id="NJBN01000012">
    <property type="protein sequence ID" value="TKJ37586.1"/>
    <property type="molecule type" value="Genomic_DNA"/>
</dbReference>
<comment type="caution">
    <text evidence="12">Was originally thought to be a dihydrodipicolinate synthase (DHDPS), catalyzing the condensation of (S)-aspartate-beta-semialdehyde [(S)-ASA] and pyruvate to dihydrodipicolinate (DHDP). However, it was shown in E.coli that the product of the enzymatic reaction is not dihydrodipicolinate but in fact (4S)-4-hydroxy-2,3,4,5-tetrahydro-(2S)-dipicolinic acid (HTPA), and that the consecutive dehydration reaction leading to DHDP is not spontaneous but catalyzed by DapB.</text>
</comment>
<dbReference type="GO" id="GO:0005829">
    <property type="term" value="C:cytosol"/>
    <property type="evidence" value="ECO:0007669"/>
    <property type="project" value="TreeGrafter"/>
</dbReference>
<comment type="catalytic activity">
    <reaction evidence="11 12">
        <text>L-aspartate 4-semialdehyde + pyruvate = (2S,4S)-4-hydroxy-2,3,4,5-tetrahydrodipicolinate + H2O + H(+)</text>
        <dbReference type="Rhea" id="RHEA:34171"/>
        <dbReference type="ChEBI" id="CHEBI:15361"/>
        <dbReference type="ChEBI" id="CHEBI:15377"/>
        <dbReference type="ChEBI" id="CHEBI:15378"/>
        <dbReference type="ChEBI" id="CHEBI:67139"/>
        <dbReference type="ChEBI" id="CHEBI:537519"/>
        <dbReference type="EC" id="4.3.3.7"/>
    </reaction>
</comment>
<evidence type="ECO:0000256" key="8">
    <source>
        <dbReference type="ARBA" id="ARBA00023154"/>
    </source>
</evidence>
<dbReference type="Proteomes" id="UP000319619">
    <property type="component" value="Unassembled WGS sequence"/>
</dbReference>
<dbReference type="SUPFAM" id="SSF51569">
    <property type="entry name" value="Aldolase"/>
    <property type="match status" value="1"/>
</dbReference>
<evidence type="ECO:0000256" key="10">
    <source>
        <dbReference type="ARBA" id="ARBA00023270"/>
    </source>
</evidence>
<keyword evidence="6 12" id="KW-0028">Amino-acid biosynthesis</keyword>
<dbReference type="AlphaFoldDB" id="A0A532URK3"/>
<feature type="binding site" evidence="12 15">
    <location>
        <position position="202"/>
    </location>
    <ligand>
        <name>pyruvate</name>
        <dbReference type="ChEBI" id="CHEBI:15361"/>
    </ligand>
</feature>
<name>A0A532URK3_UNCL8</name>
<dbReference type="GO" id="GO:0019877">
    <property type="term" value="P:diaminopimelate biosynthetic process"/>
    <property type="evidence" value="ECO:0007669"/>
    <property type="project" value="UniProtKB-UniRule"/>
</dbReference>
<evidence type="ECO:0000313" key="17">
    <source>
        <dbReference type="Proteomes" id="UP000319619"/>
    </source>
</evidence>
<comment type="caution">
    <text evidence="16">The sequence shown here is derived from an EMBL/GenBank/DDBJ whole genome shotgun (WGS) entry which is preliminary data.</text>
</comment>
<dbReference type="PANTHER" id="PTHR12128:SF66">
    <property type="entry name" value="4-HYDROXY-2-OXOGLUTARATE ALDOLASE, MITOCHONDRIAL"/>
    <property type="match status" value="1"/>
</dbReference>
<evidence type="ECO:0000256" key="2">
    <source>
        <dbReference type="ARBA" id="ARBA00005120"/>
    </source>
</evidence>
<keyword evidence="9 12" id="KW-0456">Lyase</keyword>
<evidence type="ECO:0000256" key="11">
    <source>
        <dbReference type="ARBA" id="ARBA00047836"/>
    </source>
</evidence>
<dbReference type="InterPro" id="IPR002220">
    <property type="entry name" value="DapA-like"/>
</dbReference>
<dbReference type="InterPro" id="IPR013785">
    <property type="entry name" value="Aldolase_TIM"/>
</dbReference>
<evidence type="ECO:0000313" key="16">
    <source>
        <dbReference type="EMBL" id="TKJ37586.1"/>
    </source>
</evidence>
<sequence length="292" mass="31205">MFEGLFPALITPFSDKGIATEVLNKLVVDLISSGVDGVVPLGTTGEIPTLSNSERDVVITICVEAVAGRVPVIAGTGTNSTEATIKRTKRAAELGATGALVICPYYNKPTQEGLYRHFTMIADASPIPLILYNIPGRTSVNMTPQTLSRLCGHERITAIKEASGNLDQISEMAILCGDHINILAGDDTLILPTLTCGGKGAISAAANIVPRQLKDLMKQFFSGKVGEAIQAHLQIWPLLKALFIETNPIAVKETLCLMGYDAGQVRPPLAPLSEDNRQVLIRELKGHGIIKE</sequence>
<evidence type="ECO:0000256" key="7">
    <source>
        <dbReference type="ARBA" id="ARBA00022915"/>
    </source>
</evidence>
<organism evidence="16 17">
    <name type="scientific">candidate division LCP-89 bacterium B3_LCP</name>
    <dbReference type="NCBI Taxonomy" id="2012998"/>
    <lineage>
        <taxon>Bacteria</taxon>
        <taxon>Pseudomonadati</taxon>
        <taxon>Bacteria division LCP-89</taxon>
    </lineage>
</organism>
<keyword evidence="10 12" id="KW-0704">Schiff base</keyword>
<protein>
    <recommendedName>
        <fullName evidence="4 12">4-hydroxy-tetrahydrodipicolinate synthase</fullName>
        <shortName evidence="12">HTPA synthase</shortName>
        <ecNumber evidence="4 12">4.3.3.7</ecNumber>
    </recommendedName>
</protein>
<evidence type="ECO:0000256" key="3">
    <source>
        <dbReference type="ARBA" id="ARBA00007592"/>
    </source>
</evidence>
<feature type="active site" description="Schiff-base intermediate with substrate" evidence="12 14">
    <location>
        <position position="160"/>
    </location>
</feature>
<accession>A0A532URK3</accession>
<dbReference type="GO" id="GO:0009089">
    <property type="term" value="P:lysine biosynthetic process via diaminopimelate"/>
    <property type="evidence" value="ECO:0007669"/>
    <property type="project" value="UniProtKB-UniRule"/>
</dbReference>
<dbReference type="GO" id="GO:0008840">
    <property type="term" value="F:4-hydroxy-tetrahydrodipicolinate synthase activity"/>
    <property type="evidence" value="ECO:0007669"/>
    <property type="project" value="UniProtKB-UniRule"/>
</dbReference>
<evidence type="ECO:0000256" key="4">
    <source>
        <dbReference type="ARBA" id="ARBA00012086"/>
    </source>
</evidence>
<keyword evidence="8 12" id="KW-0457">Lysine biosynthesis</keyword>
<evidence type="ECO:0000256" key="13">
    <source>
        <dbReference type="PIRNR" id="PIRNR001365"/>
    </source>
</evidence>
<evidence type="ECO:0000256" key="15">
    <source>
        <dbReference type="PIRSR" id="PIRSR001365-2"/>
    </source>
</evidence>
<comment type="subcellular location">
    <subcellularLocation>
        <location evidence="12">Cytoplasm</location>
    </subcellularLocation>
</comment>
<dbReference type="Pfam" id="PF00701">
    <property type="entry name" value="DHDPS"/>
    <property type="match status" value="1"/>
</dbReference>
<keyword evidence="5 12" id="KW-0963">Cytoplasm</keyword>
<gene>
    <name evidence="12" type="primary">dapA</name>
    <name evidence="16" type="ORF">CEE37_13815</name>
</gene>
<dbReference type="PIRSF" id="PIRSF001365">
    <property type="entry name" value="DHDPS"/>
    <property type="match status" value="1"/>
</dbReference>
<dbReference type="UniPathway" id="UPA00034">
    <property type="reaction ID" value="UER00017"/>
</dbReference>
<dbReference type="CDD" id="cd00950">
    <property type="entry name" value="DHDPS"/>
    <property type="match status" value="1"/>
</dbReference>
<comment type="similarity">
    <text evidence="3 12 13">Belongs to the DapA family.</text>
</comment>
<dbReference type="InterPro" id="IPR020625">
    <property type="entry name" value="Schiff_base-form_aldolases_AS"/>
</dbReference>
<proteinExistence type="inferred from homology"/>
<dbReference type="PANTHER" id="PTHR12128">
    <property type="entry name" value="DIHYDRODIPICOLINATE SYNTHASE"/>
    <property type="match status" value="1"/>
</dbReference>
<reference evidence="16 17" key="1">
    <citation type="submission" date="2017-06" db="EMBL/GenBank/DDBJ databases">
        <title>Novel microbial phyla capable of carbon fixation and sulfur reduction in deep-sea sediments.</title>
        <authorList>
            <person name="Huang J."/>
            <person name="Baker B."/>
            <person name="Wang Y."/>
        </authorList>
    </citation>
    <scope>NUCLEOTIDE SEQUENCE [LARGE SCALE GENOMIC DNA]</scope>
    <source>
        <strain evidence="16">B3_LCP</strain>
    </source>
</reference>
<evidence type="ECO:0000256" key="5">
    <source>
        <dbReference type="ARBA" id="ARBA00022490"/>
    </source>
</evidence>
<dbReference type="Gene3D" id="3.20.20.70">
    <property type="entry name" value="Aldolase class I"/>
    <property type="match status" value="1"/>
</dbReference>
<dbReference type="InterPro" id="IPR005263">
    <property type="entry name" value="DapA"/>
</dbReference>
<evidence type="ECO:0000256" key="9">
    <source>
        <dbReference type="ARBA" id="ARBA00023239"/>
    </source>
</evidence>
<dbReference type="NCBIfam" id="TIGR00674">
    <property type="entry name" value="dapA"/>
    <property type="match status" value="1"/>
</dbReference>
<dbReference type="SMART" id="SM01130">
    <property type="entry name" value="DHDPS"/>
    <property type="match status" value="1"/>
</dbReference>
<feature type="binding site" evidence="12 15">
    <location>
        <position position="44"/>
    </location>
    <ligand>
        <name>pyruvate</name>
        <dbReference type="ChEBI" id="CHEBI:15361"/>
    </ligand>
</feature>
<comment type="function">
    <text evidence="1 12">Catalyzes the condensation of (S)-aspartate-beta-semialdehyde [(S)-ASA] and pyruvate to 4-hydroxy-tetrahydrodipicolinate (HTPA).</text>
</comment>
<dbReference type="EC" id="4.3.3.7" evidence="4 12"/>
<evidence type="ECO:0000256" key="6">
    <source>
        <dbReference type="ARBA" id="ARBA00022605"/>
    </source>
</evidence>
<comment type="subunit">
    <text evidence="12">Homotetramer; dimer of dimers.</text>
</comment>